<proteinExistence type="inferred from homology"/>
<reference evidence="6 7" key="1">
    <citation type="submission" date="2016-02" db="EMBL/GenBank/DDBJ databases">
        <title>Draft genome sequence of Thermodesulfatator sp. S606.</title>
        <authorList>
            <person name="Lai Q."/>
            <person name="Cao J."/>
            <person name="Dupont S."/>
            <person name="Shao Z."/>
            <person name="Jebbar M."/>
            <person name="Alain K."/>
        </authorList>
    </citation>
    <scope>NUCLEOTIDE SEQUENCE [LARGE SCALE GENOMIC DNA]</scope>
    <source>
        <strain evidence="6 7">S606</strain>
    </source>
</reference>
<feature type="transmembrane region" description="Helical" evidence="5">
    <location>
        <begin position="253"/>
        <end position="270"/>
    </location>
</feature>
<evidence type="ECO:0000313" key="7">
    <source>
        <dbReference type="Proteomes" id="UP000076964"/>
    </source>
</evidence>
<accession>A0A177E6R5</accession>
<sequence length="301" mass="32587">MSQNILGFLFKKITFPISGVKTWLFLPPLVAFCLAYFGSMAGVTGAFLLLPFQISVLGYTAPGVSATNFFYNLFAIPGSLWRYAREGRLNWPLGFFISSGSALGIVFGYFLRIKFLTEPARFKPFAGLVLLYLAFRLGKDLLHGERRPPPAKKEAIFYLKVSLKEVSFCFDQKIYSFLPTRIFGVSLLVGIAGGAYGIGGGAIMAPYCVSVLKLPIHTVAGASLMGTFVSSVIGVIVYALGIGAEGLSTKPDYFLGILFGIGGLAGGIFGARTQKFIPEHPIKFGLFLVVILVSLRYLLGL</sequence>
<dbReference type="Proteomes" id="UP000076964">
    <property type="component" value="Unassembled WGS sequence"/>
</dbReference>
<protein>
    <recommendedName>
        <fullName evidence="5">Probable membrane transporter protein</fullName>
    </recommendedName>
</protein>
<keyword evidence="5" id="KW-1003">Cell membrane</keyword>
<feature type="transmembrane region" description="Helical" evidence="5">
    <location>
        <begin position="89"/>
        <end position="110"/>
    </location>
</feature>
<dbReference type="Pfam" id="PF01925">
    <property type="entry name" value="TauE"/>
    <property type="match status" value="1"/>
</dbReference>
<feature type="transmembrane region" description="Helical" evidence="5">
    <location>
        <begin position="219"/>
        <end position="241"/>
    </location>
</feature>
<dbReference type="OrthoDB" id="9788634at2"/>
<comment type="subcellular location">
    <subcellularLocation>
        <location evidence="5">Cell membrane</location>
        <topology evidence="5">Multi-pass membrane protein</topology>
    </subcellularLocation>
    <subcellularLocation>
        <location evidence="1">Membrane</location>
        <topology evidence="1">Multi-pass membrane protein</topology>
    </subcellularLocation>
</comment>
<evidence type="ECO:0000313" key="6">
    <source>
        <dbReference type="EMBL" id="OAG27585.1"/>
    </source>
</evidence>
<evidence type="ECO:0000256" key="4">
    <source>
        <dbReference type="ARBA" id="ARBA00023136"/>
    </source>
</evidence>
<feature type="transmembrane region" description="Helical" evidence="5">
    <location>
        <begin position="182"/>
        <end position="207"/>
    </location>
</feature>
<dbReference type="AlphaFoldDB" id="A0A177E6R5"/>
<name>A0A177E6R5_9BACT</name>
<evidence type="ECO:0000256" key="2">
    <source>
        <dbReference type="ARBA" id="ARBA00022692"/>
    </source>
</evidence>
<evidence type="ECO:0000256" key="3">
    <source>
        <dbReference type="ARBA" id="ARBA00022989"/>
    </source>
</evidence>
<comment type="similarity">
    <text evidence="5">Belongs to the 4-toluene sulfonate uptake permease (TSUP) (TC 2.A.102) family.</text>
</comment>
<keyword evidence="3 5" id="KW-1133">Transmembrane helix</keyword>
<evidence type="ECO:0000256" key="5">
    <source>
        <dbReference type="RuleBase" id="RU363041"/>
    </source>
</evidence>
<keyword evidence="7" id="KW-1185">Reference proteome</keyword>
<dbReference type="EMBL" id="LSFI01000026">
    <property type="protein sequence ID" value="OAG27585.1"/>
    <property type="molecule type" value="Genomic_DNA"/>
</dbReference>
<feature type="transmembrane region" description="Helical" evidence="5">
    <location>
        <begin position="282"/>
        <end position="299"/>
    </location>
</feature>
<dbReference type="STRING" id="1795632.TH606_06330"/>
<feature type="transmembrane region" description="Helical" evidence="5">
    <location>
        <begin position="29"/>
        <end position="50"/>
    </location>
</feature>
<dbReference type="PANTHER" id="PTHR43483">
    <property type="entry name" value="MEMBRANE TRANSPORTER PROTEIN HI_0806-RELATED"/>
    <property type="match status" value="1"/>
</dbReference>
<dbReference type="PANTHER" id="PTHR43483:SF3">
    <property type="entry name" value="MEMBRANE TRANSPORTER PROTEIN HI_0806-RELATED"/>
    <property type="match status" value="1"/>
</dbReference>
<dbReference type="GO" id="GO:0005886">
    <property type="term" value="C:plasma membrane"/>
    <property type="evidence" value="ECO:0007669"/>
    <property type="project" value="UniProtKB-SubCell"/>
</dbReference>
<keyword evidence="4 5" id="KW-0472">Membrane</keyword>
<gene>
    <name evidence="6" type="ORF">TH606_06330</name>
</gene>
<evidence type="ECO:0000256" key="1">
    <source>
        <dbReference type="ARBA" id="ARBA00004141"/>
    </source>
</evidence>
<feature type="transmembrane region" description="Helical" evidence="5">
    <location>
        <begin position="57"/>
        <end position="77"/>
    </location>
</feature>
<comment type="caution">
    <text evidence="6">The sequence shown here is derived from an EMBL/GenBank/DDBJ whole genome shotgun (WGS) entry which is preliminary data.</text>
</comment>
<keyword evidence="2 5" id="KW-0812">Transmembrane</keyword>
<dbReference type="InterPro" id="IPR002781">
    <property type="entry name" value="TM_pro_TauE-like"/>
</dbReference>
<organism evidence="6 7">
    <name type="scientific">Thermodesulfatator autotrophicus</name>
    <dbReference type="NCBI Taxonomy" id="1795632"/>
    <lineage>
        <taxon>Bacteria</taxon>
        <taxon>Pseudomonadati</taxon>
        <taxon>Thermodesulfobacteriota</taxon>
        <taxon>Thermodesulfobacteria</taxon>
        <taxon>Thermodesulfobacteriales</taxon>
        <taxon>Thermodesulfatatoraceae</taxon>
        <taxon>Thermodesulfatator</taxon>
    </lineage>
</organism>